<name>A0A4Q7ZQD9_9ACTN</name>
<evidence type="ECO:0000313" key="1">
    <source>
        <dbReference type="EMBL" id="RZU52665.1"/>
    </source>
</evidence>
<accession>A0A4Q7ZQD9</accession>
<proteinExistence type="predicted"/>
<dbReference type="Proteomes" id="UP000292564">
    <property type="component" value="Unassembled WGS sequence"/>
</dbReference>
<keyword evidence="2" id="KW-1185">Reference proteome</keyword>
<protein>
    <submittedName>
        <fullName evidence="1">Uncharacterized protein</fullName>
    </submittedName>
</protein>
<dbReference type="RefSeq" id="WP_130511254.1">
    <property type="nucleotide sequence ID" value="NZ_SHKY01000001.1"/>
</dbReference>
<evidence type="ECO:0000313" key="2">
    <source>
        <dbReference type="Proteomes" id="UP000292564"/>
    </source>
</evidence>
<dbReference type="EMBL" id="SHKY01000001">
    <property type="protein sequence ID" value="RZU52665.1"/>
    <property type="molecule type" value="Genomic_DNA"/>
</dbReference>
<organism evidence="1 2">
    <name type="scientific">Krasilnikovia cinnamomea</name>
    <dbReference type="NCBI Taxonomy" id="349313"/>
    <lineage>
        <taxon>Bacteria</taxon>
        <taxon>Bacillati</taxon>
        <taxon>Actinomycetota</taxon>
        <taxon>Actinomycetes</taxon>
        <taxon>Micromonosporales</taxon>
        <taxon>Micromonosporaceae</taxon>
        <taxon>Krasilnikovia</taxon>
    </lineage>
</organism>
<sequence>MTDAPMYRNPSEIPELAATLKALRRCKPSARSRYLPMVIACPRCNGRIAAVYATEAGPVVVGYGAARTTETVVTEVSITSGDPFTWSEDRARARHRTEPRAQFVHELASRFVPDAHLQHGRRDVFTAECECATHSLPADQILQGLRSGRRRVMAINTLNPLSS</sequence>
<dbReference type="AlphaFoldDB" id="A0A4Q7ZQD9"/>
<gene>
    <name evidence="1" type="ORF">EV385_4543</name>
</gene>
<comment type="caution">
    <text evidence="1">The sequence shown here is derived from an EMBL/GenBank/DDBJ whole genome shotgun (WGS) entry which is preliminary data.</text>
</comment>
<reference evidence="1 2" key="1">
    <citation type="submission" date="2019-02" db="EMBL/GenBank/DDBJ databases">
        <title>Sequencing the genomes of 1000 actinobacteria strains.</title>
        <authorList>
            <person name="Klenk H.-P."/>
        </authorList>
    </citation>
    <scope>NUCLEOTIDE SEQUENCE [LARGE SCALE GENOMIC DNA]</scope>
    <source>
        <strain evidence="1 2">DSM 45162</strain>
    </source>
</reference>